<evidence type="ECO:0008006" key="4">
    <source>
        <dbReference type="Google" id="ProtNLM"/>
    </source>
</evidence>
<proteinExistence type="predicted"/>
<dbReference type="Proteomes" id="UP000509579">
    <property type="component" value="Chromosome"/>
</dbReference>
<keyword evidence="1" id="KW-0732">Signal</keyword>
<sequence length="91" mass="9747">MNLPRTVALMFAALSLSVLPLAHAHDHDGNDKHSDKELKADIERHQAMAAAHQAAAQCLAAGKGHSVCLKELQQSCKGLAIGKYCGMRHAH</sequence>
<gene>
    <name evidence="2" type="ORF">HUK68_09230</name>
</gene>
<feature type="chain" id="PRO_5027110253" description="Cysteine rich repeat-containing protein" evidence="1">
    <location>
        <begin position="25"/>
        <end position="91"/>
    </location>
</feature>
<accession>A0A6N1X5K8</accession>
<keyword evidence="3" id="KW-1185">Reference proteome</keyword>
<dbReference type="KEGG" id="aant:HUK68_09230"/>
<dbReference type="RefSeq" id="WP_175503932.1">
    <property type="nucleotide sequence ID" value="NZ_CAURQT010000029.1"/>
</dbReference>
<feature type="signal peptide" evidence="1">
    <location>
        <begin position="1"/>
        <end position="24"/>
    </location>
</feature>
<evidence type="ECO:0000256" key="1">
    <source>
        <dbReference type="SAM" id="SignalP"/>
    </source>
</evidence>
<protein>
    <recommendedName>
        <fullName evidence="4">Cysteine rich repeat-containing protein</fullName>
    </recommendedName>
</protein>
<evidence type="ECO:0000313" key="2">
    <source>
        <dbReference type="EMBL" id="QKV53055.1"/>
    </source>
</evidence>
<organism evidence="2 3">
    <name type="scientific">Comamonas antarctica</name>
    <dbReference type="NCBI Taxonomy" id="2743470"/>
    <lineage>
        <taxon>Bacteria</taxon>
        <taxon>Pseudomonadati</taxon>
        <taxon>Pseudomonadota</taxon>
        <taxon>Betaproteobacteria</taxon>
        <taxon>Burkholderiales</taxon>
        <taxon>Comamonadaceae</taxon>
        <taxon>Comamonas</taxon>
    </lineage>
</organism>
<dbReference type="EMBL" id="CP054840">
    <property type="protein sequence ID" value="QKV53055.1"/>
    <property type="molecule type" value="Genomic_DNA"/>
</dbReference>
<name>A0A6N1X5K8_9BURK</name>
<reference evidence="2 3" key="1">
    <citation type="submission" date="2020-06" db="EMBL/GenBank/DDBJ databases">
        <title>Acidovorax antarctica sp. nov., isolated from Corinth ice sheet soil, Antarctic Fields Peninsula.</title>
        <authorList>
            <person name="Xu Q."/>
            <person name="Peng F."/>
        </authorList>
    </citation>
    <scope>NUCLEOTIDE SEQUENCE [LARGE SCALE GENOMIC DNA]</scope>
    <source>
        <strain evidence="2 3">16-35-5</strain>
    </source>
</reference>
<dbReference type="AlphaFoldDB" id="A0A6N1X5K8"/>
<evidence type="ECO:0000313" key="3">
    <source>
        <dbReference type="Proteomes" id="UP000509579"/>
    </source>
</evidence>